<evidence type="ECO:0000256" key="1">
    <source>
        <dbReference type="ARBA" id="ARBA00000382"/>
    </source>
</evidence>
<dbReference type="PROSITE" id="PS52008">
    <property type="entry name" value="GH81"/>
    <property type="match status" value="1"/>
</dbReference>
<comment type="subcellular location">
    <subcellularLocation>
        <location evidence="2">Chromosome</location>
        <location evidence="2">Telomere</location>
    </subcellularLocation>
</comment>
<evidence type="ECO:0000256" key="4">
    <source>
        <dbReference type="ARBA" id="ARBA00012780"/>
    </source>
</evidence>
<feature type="domain" description="CST complex subunit Stn1 N-terminal" evidence="14">
    <location>
        <begin position="38"/>
        <end position="85"/>
    </location>
</feature>
<evidence type="ECO:0000259" key="14">
    <source>
        <dbReference type="Pfam" id="PF10451"/>
    </source>
</evidence>
<dbReference type="Gene3D" id="1.10.287.1170">
    <property type="entry name" value="glycoside hydrolase family 81 endo-[beta] glucanase"/>
    <property type="match status" value="1"/>
</dbReference>
<evidence type="ECO:0000259" key="13">
    <source>
        <dbReference type="Pfam" id="PF03639"/>
    </source>
</evidence>
<evidence type="ECO:0000256" key="9">
    <source>
        <dbReference type="ARBA" id="ARBA00023295"/>
    </source>
</evidence>
<evidence type="ECO:0000256" key="6">
    <source>
        <dbReference type="ARBA" id="ARBA00022801"/>
    </source>
</evidence>
<dbReference type="InterPro" id="IPR040720">
    <property type="entry name" value="GH81_C"/>
</dbReference>
<evidence type="ECO:0000256" key="5">
    <source>
        <dbReference type="ARBA" id="ARBA00022454"/>
    </source>
</evidence>
<dbReference type="Gene3D" id="2.40.50.140">
    <property type="entry name" value="Nucleic acid-binding proteins"/>
    <property type="match status" value="1"/>
</dbReference>
<evidence type="ECO:0000256" key="2">
    <source>
        <dbReference type="ARBA" id="ARBA00004574"/>
    </source>
</evidence>
<evidence type="ECO:0000256" key="8">
    <source>
        <dbReference type="ARBA" id="ARBA00023277"/>
    </source>
</evidence>
<evidence type="ECO:0000256" key="7">
    <source>
        <dbReference type="ARBA" id="ARBA00022895"/>
    </source>
</evidence>
<dbReference type="Pfam" id="PF03639">
    <property type="entry name" value="Glyco_hydro_81"/>
    <property type="match status" value="1"/>
</dbReference>
<dbReference type="Pfam" id="PF10451">
    <property type="entry name" value="Stn1"/>
    <property type="match status" value="2"/>
</dbReference>
<organism evidence="16 17">
    <name type="scientific">Epichloe bromicola</name>
    <dbReference type="NCBI Taxonomy" id="79588"/>
    <lineage>
        <taxon>Eukaryota</taxon>
        <taxon>Fungi</taxon>
        <taxon>Dikarya</taxon>
        <taxon>Ascomycota</taxon>
        <taxon>Pezizomycotina</taxon>
        <taxon>Sordariomycetes</taxon>
        <taxon>Hypocreomycetidae</taxon>
        <taxon>Hypocreales</taxon>
        <taxon>Clavicipitaceae</taxon>
        <taxon>Epichloe</taxon>
    </lineage>
</organism>
<dbReference type="Gene3D" id="2.70.98.30">
    <property type="entry name" value="Golgi alpha-mannosidase II, domain 4"/>
    <property type="match status" value="1"/>
</dbReference>
<evidence type="ECO:0000313" key="17">
    <source>
        <dbReference type="Proteomes" id="UP001562357"/>
    </source>
</evidence>
<evidence type="ECO:0000256" key="12">
    <source>
        <dbReference type="SAM" id="MobiDB-lite"/>
    </source>
</evidence>
<comment type="similarity">
    <text evidence="3">Belongs to the glycosyl hydrolase 81 family.</text>
</comment>
<evidence type="ECO:0000256" key="3">
    <source>
        <dbReference type="ARBA" id="ARBA00010730"/>
    </source>
</evidence>
<evidence type="ECO:0000256" key="11">
    <source>
        <dbReference type="ARBA" id="ARBA00023326"/>
    </source>
</evidence>
<feature type="domain" description="CST complex subunit Stn1 N-terminal" evidence="14">
    <location>
        <begin position="130"/>
        <end position="233"/>
    </location>
</feature>
<dbReference type="InterPro" id="IPR018856">
    <property type="entry name" value="Stn1_N"/>
</dbReference>
<dbReference type="CDD" id="cd03524">
    <property type="entry name" value="RPA2_OBF_family"/>
    <property type="match status" value="1"/>
</dbReference>
<dbReference type="InterPro" id="IPR040451">
    <property type="entry name" value="GH81_N"/>
</dbReference>
<reference evidence="17" key="1">
    <citation type="submission" date="2024-06" db="EMBL/GenBank/DDBJ databases">
        <title>Draft Genome Sequences of Epichloe bromicola Strains Isolated from Elymus ciliaris.</title>
        <authorList>
            <consortium name="Epichloe bromicola genome sequencing consortium"/>
            <person name="Miura A."/>
            <person name="Imano S."/>
            <person name="Ashida A."/>
            <person name="Sato I."/>
            <person name="Chiba S."/>
            <person name="Tanaka A."/>
            <person name="Camagna M."/>
            <person name="Takemoto D."/>
        </authorList>
    </citation>
    <scope>NUCLEOTIDE SEQUENCE [LARGE SCALE GENOMIC DNA]</scope>
    <source>
        <strain evidence="17">DP</strain>
    </source>
</reference>
<keyword evidence="6" id="KW-0378">Hydrolase</keyword>
<feature type="domain" description="Glycosyl hydrolase family 81 N-terminal" evidence="13">
    <location>
        <begin position="329"/>
        <end position="649"/>
    </location>
</feature>
<keyword evidence="10" id="KW-0961">Cell wall biogenesis/degradation</keyword>
<comment type="caution">
    <text evidence="16">The sequence shown here is derived from an EMBL/GenBank/DDBJ whole genome shotgun (WGS) entry which is preliminary data.</text>
</comment>
<keyword evidence="8" id="KW-0119">Carbohydrate metabolism</keyword>
<dbReference type="Pfam" id="PF17652">
    <property type="entry name" value="Glyco_hydro81C"/>
    <property type="match status" value="1"/>
</dbReference>
<evidence type="ECO:0000256" key="10">
    <source>
        <dbReference type="ARBA" id="ARBA00023316"/>
    </source>
</evidence>
<dbReference type="SUPFAM" id="SSF50249">
    <property type="entry name" value="Nucleic acid-binding proteins"/>
    <property type="match status" value="1"/>
</dbReference>
<dbReference type="PANTHER" id="PTHR31983:SF0">
    <property type="entry name" value="GLUCAN ENDO-1,3-BETA-D-GLUCOSIDASE 2"/>
    <property type="match status" value="1"/>
</dbReference>
<keyword evidence="17" id="KW-1185">Reference proteome</keyword>
<dbReference type="Proteomes" id="UP001562357">
    <property type="component" value="Unassembled WGS sequence"/>
</dbReference>
<feature type="domain" description="Glycosyl hydrolase family 81 C-terminal" evidence="15">
    <location>
        <begin position="658"/>
        <end position="1007"/>
    </location>
</feature>
<keyword evidence="11" id="KW-0624">Polysaccharide degradation</keyword>
<feature type="region of interest" description="Disordered" evidence="12">
    <location>
        <begin position="204"/>
        <end position="254"/>
    </location>
</feature>
<keyword evidence="9" id="KW-0326">Glycosidase</keyword>
<keyword evidence="5" id="KW-0158">Chromosome</keyword>
<dbReference type="EMBL" id="BAAFGZ010000085">
    <property type="protein sequence ID" value="GAB0134573.1"/>
    <property type="molecule type" value="Genomic_DNA"/>
</dbReference>
<dbReference type="PANTHER" id="PTHR31983">
    <property type="entry name" value="ENDO-1,3(4)-BETA-GLUCANASE 1"/>
    <property type="match status" value="1"/>
</dbReference>
<dbReference type="Gene3D" id="1.20.5.420">
    <property type="entry name" value="Immunoglobulin FC, subunit C"/>
    <property type="match status" value="1"/>
</dbReference>
<proteinExistence type="inferred from homology"/>
<evidence type="ECO:0000313" key="16">
    <source>
        <dbReference type="EMBL" id="GAB0134573.1"/>
    </source>
</evidence>
<name>A0ABQ0CMB2_9HYPO</name>
<keyword evidence="7" id="KW-0779">Telomere</keyword>
<comment type="catalytic activity">
    <reaction evidence="1">
        <text>Hydrolysis of (1-&gt;3)-beta-D-glucosidic linkages in (1-&gt;3)-beta-D-glucans.</text>
        <dbReference type="EC" id="3.2.1.39"/>
    </reaction>
</comment>
<sequence>MTDACKTEIYPRYCFHLSPTVNTWCFLPALRIHALQQHAGFEGENFFFYNNLPIKWVRIVGSVVAIDEFSGRRVFTLDDSSGRCIEAWVLLPSSAPGRPVPELQQISTGASVAVEAGKASVFCDPLSSSPYNDIDIGHVLDVKGSLSSFKGQMQIKIEKFAVVKSTAHEIVLWQKKSKFQRDILHKPWILKPGVIRRCRKEAEASGSSLERKKRHPKASTKTASGVKNSAKALIGQTSESAQPNKKEKKPKPDEVAARLKELIRDGSAKAYLKDPNTHQDRLNVLLVDGAALFPDNIEQNKTTMAGQNIFAKPIDTKAPPSGIPQRHDHPVPRKGIHSPGPLQTNKFYSNFFLGDQRGPAFTFPYSVSWAGGKGASGSWGMACTHIEERQRVFGKEKIDGASSYYLNPVGIQSMVLSAKELGCETAVSTDSVTAFSARVHLSKDSTAPPAVSFPLVQGMAYITAQYDGSIPLLQSGVFFKAVSRVTHSPKESVTKYNFHLEDGTIWRMYAYRTKGEELDLKVINNGLAESKHAFHGTIQVCKDPGTKGSEDLLDDGAGIYPVTLTLSGSVFGKEGTYSFAFEKNGHQLGHLYMYALPHHLSSFNAETMKRVRNVELQSPTKGTATLVKGTEWTMIERHMPTDMDFAPWRPDKGPLKHLSDKAKSTIRAAAAKELSQNIVAQTNLDSMYFSGKALAKFATILYVIDELLGDKALAKKGLGPLKAAFGTFAANTQKFPLNHETAWGGLVSSASYETGDAGVDFGNTYYNDHHFHYGYHILAAATIGHIDQAWATANKDYVNLLVRDVANSSKDDKFFPMWRSFDWYHGHSWAHGLYAATDGKNQESSSEDMMCAYALKMWGKVSKNTDVEMRGNLQLSIIARSLQSYYLYKKDNTVQPKQFIGNKVAGILFENKIDHTTYFDPSIEAIQGIHMIPILPPSLYVRDEKFVREEWEAYFSNGRIDDIRNAWKGIIYANYATIEPQKAWDFFTSKDFDPQWLDGGASLTWYMAYSAGMFTFVKSNGVCGDADNRTALGGL</sequence>
<accession>A0ABQ0CMB2</accession>
<dbReference type="EC" id="3.2.1.39" evidence="4"/>
<dbReference type="InterPro" id="IPR005200">
    <property type="entry name" value="Endo-beta-glucanase"/>
</dbReference>
<evidence type="ECO:0000259" key="15">
    <source>
        <dbReference type="Pfam" id="PF17652"/>
    </source>
</evidence>
<gene>
    <name evidence="16" type="primary">g2938</name>
    <name evidence="16" type="ORF">EsDP_00002938</name>
</gene>
<protein>
    <recommendedName>
        <fullName evidence="4">glucan endo-1,3-beta-D-glucosidase</fullName>
        <ecNumber evidence="4">3.2.1.39</ecNumber>
    </recommendedName>
</protein>
<dbReference type="InterPro" id="IPR012340">
    <property type="entry name" value="NA-bd_OB-fold"/>
</dbReference>